<evidence type="ECO:0000313" key="3">
    <source>
        <dbReference type="EMBL" id="SDQ99196.1"/>
    </source>
</evidence>
<dbReference type="InterPro" id="IPR036249">
    <property type="entry name" value="Thioredoxin-like_sf"/>
</dbReference>
<comment type="caution">
    <text evidence="3">The sequence shown here is derived from an EMBL/GenBank/DDBJ whole genome shotgun (WGS) entry which is preliminary data.</text>
</comment>
<dbReference type="PROSITE" id="PS50404">
    <property type="entry name" value="GST_NTER"/>
    <property type="match status" value="1"/>
</dbReference>
<dbReference type="PANTHER" id="PTHR42673">
    <property type="entry name" value="MALEYLACETOACETATE ISOMERASE"/>
    <property type="match status" value="1"/>
</dbReference>
<dbReference type="NCBIfam" id="NF007682">
    <property type="entry name" value="PRK10357.1"/>
    <property type="match status" value="1"/>
</dbReference>
<protein>
    <submittedName>
        <fullName evidence="3">Glutathione S-transferase</fullName>
    </submittedName>
</protein>
<feature type="domain" description="GST C-terminal" evidence="2">
    <location>
        <begin position="83"/>
        <end position="202"/>
    </location>
</feature>
<dbReference type="Pfam" id="PF13410">
    <property type="entry name" value="GST_C_2"/>
    <property type="match status" value="1"/>
</dbReference>
<dbReference type="SUPFAM" id="SSF47616">
    <property type="entry name" value="GST C-terminal domain-like"/>
    <property type="match status" value="1"/>
</dbReference>
<dbReference type="RefSeq" id="WP_074633963.1">
    <property type="nucleotide sequence ID" value="NZ_FNKY01000001.1"/>
</dbReference>
<dbReference type="Gene3D" id="3.40.30.10">
    <property type="entry name" value="Glutaredoxin"/>
    <property type="match status" value="1"/>
</dbReference>
<dbReference type="InterPro" id="IPR010987">
    <property type="entry name" value="Glutathione-S-Trfase_C-like"/>
</dbReference>
<name>A0ABY0TKX7_9PROT</name>
<dbReference type="PROSITE" id="PS50405">
    <property type="entry name" value="GST_CTER"/>
    <property type="match status" value="1"/>
</dbReference>
<dbReference type="InterPro" id="IPR040079">
    <property type="entry name" value="Glutathione_S-Trfase"/>
</dbReference>
<dbReference type="SUPFAM" id="SSF52833">
    <property type="entry name" value="Thioredoxin-like"/>
    <property type="match status" value="1"/>
</dbReference>
<keyword evidence="4" id="KW-1185">Reference proteome</keyword>
<dbReference type="Pfam" id="PF13409">
    <property type="entry name" value="GST_N_2"/>
    <property type="match status" value="1"/>
</dbReference>
<organism evidence="3 4">
    <name type="scientific">Nitrosospira multiformis</name>
    <dbReference type="NCBI Taxonomy" id="1231"/>
    <lineage>
        <taxon>Bacteria</taxon>
        <taxon>Pseudomonadati</taxon>
        <taxon>Pseudomonadota</taxon>
        <taxon>Betaproteobacteria</taxon>
        <taxon>Nitrosomonadales</taxon>
        <taxon>Nitrosomonadaceae</taxon>
        <taxon>Nitrosospira</taxon>
    </lineage>
</organism>
<dbReference type="Proteomes" id="UP000183471">
    <property type="component" value="Unassembled WGS sequence"/>
</dbReference>
<dbReference type="InterPro" id="IPR036282">
    <property type="entry name" value="Glutathione-S-Trfase_C_sf"/>
</dbReference>
<dbReference type="SFLD" id="SFLDG00358">
    <property type="entry name" value="Main_(cytGST)"/>
    <property type="match status" value="1"/>
</dbReference>
<dbReference type="CDD" id="cd03049">
    <property type="entry name" value="GST_N_3"/>
    <property type="match status" value="1"/>
</dbReference>
<gene>
    <name evidence="3" type="ORF">SAMN05216402_3154</name>
</gene>
<dbReference type="SFLD" id="SFLDS00019">
    <property type="entry name" value="Glutathione_Transferase_(cytos"/>
    <property type="match status" value="1"/>
</dbReference>
<evidence type="ECO:0000259" key="2">
    <source>
        <dbReference type="PROSITE" id="PS50405"/>
    </source>
</evidence>
<dbReference type="EMBL" id="FNKY01000001">
    <property type="protein sequence ID" value="SDQ99196.1"/>
    <property type="molecule type" value="Genomic_DNA"/>
</dbReference>
<sequence>MKLIGSLTSPYVRKVRIVLAEKRIGYDFEVDSPWNASSHVPNHNPLGKIPVLILDDGSSLFDSRVIVEYLDSVNPVSRLIPEPSRQRIMVKRWEALADGICDAAAAVFLERKRPDTGQSAEWISRQLTKVTQGLEAAARELDDKKWCDGNTYTLADIALGCTLGYLAFRFSEIEWRNTSPNLAELSDRLEKRTPFMETAPRE</sequence>
<dbReference type="PANTHER" id="PTHR42673:SF4">
    <property type="entry name" value="MALEYLACETOACETATE ISOMERASE"/>
    <property type="match status" value="1"/>
</dbReference>
<dbReference type="InterPro" id="IPR004045">
    <property type="entry name" value="Glutathione_S-Trfase_N"/>
</dbReference>
<reference evidence="3 4" key="1">
    <citation type="submission" date="2016-10" db="EMBL/GenBank/DDBJ databases">
        <authorList>
            <person name="Varghese N."/>
            <person name="Submissions S."/>
        </authorList>
    </citation>
    <scope>NUCLEOTIDE SEQUENCE [LARGE SCALE GENOMIC DNA]</scope>
    <source>
        <strain evidence="3 4">Nl1</strain>
    </source>
</reference>
<feature type="domain" description="GST N-terminal" evidence="1">
    <location>
        <begin position="1"/>
        <end position="78"/>
    </location>
</feature>
<dbReference type="Gene3D" id="1.20.1050.10">
    <property type="match status" value="1"/>
</dbReference>
<evidence type="ECO:0000259" key="1">
    <source>
        <dbReference type="PROSITE" id="PS50404"/>
    </source>
</evidence>
<accession>A0ABY0TKX7</accession>
<evidence type="ECO:0000313" key="4">
    <source>
        <dbReference type="Proteomes" id="UP000183471"/>
    </source>
</evidence>
<dbReference type="CDD" id="cd03205">
    <property type="entry name" value="GST_C_6"/>
    <property type="match status" value="1"/>
</dbReference>
<proteinExistence type="predicted"/>